<sequence length="650" mass="70887">MSRIYDSSQLTKRRAQQAIAGGFLTRHGSRPPTGIKDASILNEVKAGGMTQITRYPTCIGISPGCPCGPLDASLINPPYTPALPGQVSGITFTVGSIIVSWNAPTVGAGPFQYTVTPYLNGVAGSPVSTSETTYRFTDLQEWQPYTFTICATNAAGTGPMITSPRFFAPPANLSAVISGSGANVDPIPSIQYIMNAAIDSGLQTLAAANIGPTRSSRMMYLLVASIVQAWNWVSNENHIQGMHDNWDWTYNKAPQPLGQNDAIIWMTCAIDYIRSFFSTEPSIYHCPADVVDRVQDAGDWGAWTTQWSFWYSQRQYDGSAAATTTQPTGSANWNQTIVVDGSTVSNISAFPEPQQWTRLTINGVRQNYATYLWGTVQSTCLTEQNENDIKGSVSLLTGSDREAEIDMVMDITANLTDEEKVIAEFWAGSARGIMPPPLMSIWLWKEYMRTTVASCGTIMYSLLDLAVHMFEGGRITWALKSQFMQDRPIQEVRRRYAGMQVASWNGTIDGSQWVPYQAANAVSPPFADFPSGHSHFTKAFALTMTKWFGANITKNFISYDMETLFCPSLTPNESGLFGDFVVGAGTSLVEPGVAPTVPVSLSYSTWDEMANQAGMSRLYGGIHTANAHYASQTTAVAVDGFINSTWNITP</sequence>
<dbReference type="InterPro" id="IPR052559">
    <property type="entry name" value="V-haloperoxidase"/>
</dbReference>
<dbReference type="AlphaFoldDB" id="A0A6C0DE57"/>
<dbReference type="InterPro" id="IPR016119">
    <property type="entry name" value="Br/Cl_peroxidase_C"/>
</dbReference>
<dbReference type="InterPro" id="IPR036938">
    <property type="entry name" value="PAP2/HPO_sf"/>
</dbReference>
<feature type="domain" description="Fibronectin type-III" evidence="1">
    <location>
        <begin position="80"/>
        <end position="171"/>
    </location>
</feature>
<dbReference type="Pfam" id="PF00041">
    <property type="entry name" value="fn3"/>
    <property type="match status" value="1"/>
</dbReference>
<reference evidence="2" key="1">
    <citation type="journal article" date="2020" name="Nature">
        <title>Giant virus diversity and host interactions through global metagenomics.</title>
        <authorList>
            <person name="Schulz F."/>
            <person name="Roux S."/>
            <person name="Paez-Espino D."/>
            <person name="Jungbluth S."/>
            <person name="Walsh D.A."/>
            <person name="Denef V.J."/>
            <person name="McMahon K.D."/>
            <person name="Konstantinidis K.T."/>
            <person name="Eloe-Fadrosh E.A."/>
            <person name="Kyrpides N.C."/>
            <person name="Woyke T."/>
        </authorList>
    </citation>
    <scope>NUCLEOTIDE SEQUENCE</scope>
    <source>
        <strain evidence="2">GVMAG-M-3300023174-141</strain>
    </source>
</reference>
<dbReference type="SUPFAM" id="SSF48317">
    <property type="entry name" value="Acid phosphatase/Vanadium-dependent haloperoxidase"/>
    <property type="match status" value="1"/>
</dbReference>
<dbReference type="GO" id="GO:0004601">
    <property type="term" value="F:peroxidase activity"/>
    <property type="evidence" value="ECO:0007669"/>
    <property type="project" value="InterPro"/>
</dbReference>
<dbReference type="PROSITE" id="PS50853">
    <property type="entry name" value="FN3"/>
    <property type="match status" value="1"/>
</dbReference>
<dbReference type="SUPFAM" id="SSF49265">
    <property type="entry name" value="Fibronectin type III"/>
    <property type="match status" value="1"/>
</dbReference>
<evidence type="ECO:0000259" key="1">
    <source>
        <dbReference type="PROSITE" id="PS50853"/>
    </source>
</evidence>
<dbReference type="EMBL" id="MN739588">
    <property type="protein sequence ID" value="QHT14692.1"/>
    <property type="molecule type" value="Genomic_DNA"/>
</dbReference>
<dbReference type="Gene3D" id="2.60.40.10">
    <property type="entry name" value="Immunoglobulins"/>
    <property type="match status" value="1"/>
</dbReference>
<evidence type="ECO:0000313" key="2">
    <source>
        <dbReference type="EMBL" id="QHT14692.1"/>
    </source>
</evidence>
<dbReference type="InterPro" id="IPR036116">
    <property type="entry name" value="FN3_sf"/>
</dbReference>
<name>A0A6C0DE57_9ZZZZ</name>
<dbReference type="CDD" id="cd00063">
    <property type="entry name" value="FN3"/>
    <property type="match status" value="1"/>
</dbReference>
<dbReference type="InterPro" id="IPR013783">
    <property type="entry name" value="Ig-like_fold"/>
</dbReference>
<dbReference type="PANTHER" id="PTHR34599:SF2">
    <property type="entry name" value="TRAF-TYPE DOMAIN-CONTAINING PROTEIN"/>
    <property type="match status" value="1"/>
</dbReference>
<proteinExistence type="predicted"/>
<organism evidence="2">
    <name type="scientific">viral metagenome</name>
    <dbReference type="NCBI Taxonomy" id="1070528"/>
    <lineage>
        <taxon>unclassified sequences</taxon>
        <taxon>metagenomes</taxon>
        <taxon>organismal metagenomes</taxon>
    </lineage>
</organism>
<dbReference type="Gene3D" id="1.10.606.10">
    <property type="entry name" value="Vanadium-containing Chloroperoxidase, domain 2"/>
    <property type="match status" value="1"/>
</dbReference>
<dbReference type="InterPro" id="IPR003961">
    <property type="entry name" value="FN3_dom"/>
</dbReference>
<accession>A0A6C0DE57</accession>
<dbReference type="SMART" id="SM00060">
    <property type="entry name" value="FN3"/>
    <property type="match status" value="1"/>
</dbReference>
<protein>
    <recommendedName>
        <fullName evidence="1">Fibronectin type-III domain-containing protein</fullName>
    </recommendedName>
</protein>
<dbReference type="PANTHER" id="PTHR34599">
    <property type="entry name" value="PEROXIDASE-RELATED"/>
    <property type="match status" value="1"/>
</dbReference>